<feature type="compositionally biased region" description="Polar residues" evidence="1">
    <location>
        <begin position="110"/>
        <end position="121"/>
    </location>
</feature>
<reference evidence="3" key="1">
    <citation type="submission" date="2016-04" db="EMBL/GenBank/DDBJ databases">
        <authorList>
            <person name="Nguyen H.D."/>
            <person name="Samba Siva P."/>
            <person name="Cullis J."/>
            <person name="Levesque C.A."/>
            <person name="Hambleton S."/>
        </authorList>
    </citation>
    <scope>NUCLEOTIDE SEQUENCE</scope>
    <source>
        <strain evidence="3">DAOMC 236416</strain>
    </source>
</reference>
<dbReference type="PANTHER" id="PTHR28160">
    <property type="entry name" value="54S RIBOSOMAL PROTEIN L15, MITOCHONDRIAL"/>
    <property type="match status" value="1"/>
</dbReference>
<dbReference type="EMBL" id="LWDF02000432">
    <property type="protein sequence ID" value="KAE8248751.1"/>
    <property type="molecule type" value="Genomic_DNA"/>
</dbReference>
<dbReference type="GO" id="GO:0003735">
    <property type="term" value="F:structural constituent of ribosome"/>
    <property type="evidence" value="ECO:0007669"/>
    <property type="project" value="InterPro"/>
</dbReference>
<dbReference type="InterPro" id="IPR040030">
    <property type="entry name" value="Ribosomal_mL57"/>
</dbReference>
<comment type="caution">
    <text evidence="3">The sequence shown here is derived from an EMBL/GenBank/DDBJ whole genome shotgun (WGS) entry which is preliminary data.</text>
</comment>
<evidence type="ECO:0000313" key="3">
    <source>
        <dbReference type="EMBL" id="KAE8248751.1"/>
    </source>
</evidence>
<dbReference type="InterPro" id="IPR036389">
    <property type="entry name" value="RNase_III_sf"/>
</dbReference>
<feature type="domain" description="RNase III" evidence="2">
    <location>
        <begin position="146"/>
        <end position="306"/>
    </location>
</feature>
<feature type="region of interest" description="Disordered" evidence="1">
    <location>
        <begin position="40"/>
        <end position="121"/>
    </location>
</feature>
<evidence type="ECO:0000259" key="2">
    <source>
        <dbReference type="Pfam" id="PF14622"/>
    </source>
</evidence>
<dbReference type="SUPFAM" id="SSF69065">
    <property type="entry name" value="RNase III domain-like"/>
    <property type="match status" value="1"/>
</dbReference>
<sequence>MTAATTAAARTVAVAAAVTGGVAASSRTVPLNFLRQSHSFAQASSSSRPAHDPLTLTRQQRTTTTRPISLSASPSQPSLAHASSSSSSSVVQHHSPQHSPQQQHPRQHRTTSAGFIPSTRTLTPIPDLPSLRSWFASNFPFLALPDNVLLQLITHESHNMGRRAAYALEGTSSSADILSAGAHNRRLSFLGRRALHAFLALFLHGLSASTSIAEEARRAADELLRSPDALDVILHTGRLGDRPGRALQLEQVMRWTPAHLETERGAHERGLYTVRGRALEAFIGAIYHQHGANHASQTFHAHILPHIDAFPPDTPRALWDAIKARAEHDQRSLAGFQDWAGQKRVDLGYRPVAVKGPVEI</sequence>
<dbReference type="GO" id="GO:0006396">
    <property type="term" value="P:RNA processing"/>
    <property type="evidence" value="ECO:0007669"/>
    <property type="project" value="InterPro"/>
</dbReference>
<dbReference type="GO" id="GO:0005762">
    <property type="term" value="C:mitochondrial large ribosomal subunit"/>
    <property type="evidence" value="ECO:0007669"/>
    <property type="project" value="InterPro"/>
</dbReference>
<name>A0A177TP29_9BASI</name>
<dbReference type="GO" id="GO:0004525">
    <property type="term" value="F:ribonuclease III activity"/>
    <property type="evidence" value="ECO:0007669"/>
    <property type="project" value="InterPro"/>
</dbReference>
<evidence type="ECO:0000313" key="4">
    <source>
        <dbReference type="Proteomes" id="UP000077521"/>
    </source>
</evidence>
<dbReference type="PANTHER" id="PTHR28160:SF1">
    <property type="entry name" value="LARGE RIBOSOMAL SUBUNIT PROTEIN ML57"/>
    <property type="match status" value="1"/>
</dbReference>
<dbReference type="Pfam" id="PF14622">
    <property type="entry name" value="Ribonucleas_3_3"/>
    <property type="match status" value="1"/>
</dbReference>
<protein>
    <recommendedName>
        <fullName evidence="2">RNase III domain-containing protein</fullName>
    </recommendedName>
</protein>
<dbReference type="AlphaFoldDB" id="A0A177TP29"/>
<dbReference type="GO" id="GO:0032543">
    <property type="term" value="P:mitochondrial translation"/>
    <property type="evidence" value="ECO:0007669"/>
    <property type="project" value="InterPro"/>
</dbReference>
<accession>A0A177TP29</accession>
<proteinExistence type="predicted"/>
<evidence type="ECO:0000256" key="1">
    <source>
        <dbReference type="SAM" id="MobiDB-lite"/>
    </source>
</evidence>
<dbReference type="InterPro" id="IPR000999">
    <property type="entry name" value="RNase_III_dom"/>
</dbReference>
<dbReference type="CDD" id="cd00593">
    <property type="entry name" value="RIBOc"/>
    <property type="match status" value="1"/>
</dbReference>
<keyword evidence="4" id="KW-1185">Reference proteome</keyword>
<dbReference type="Proteomes" id="UP000077521">
    <property type="component" value="Unassembled WGS sequence"/>
</dbReference>
<feature type="compositionally biased region" description="Low complexity" evidence="1">
    <location>
        <begin position="54"/>
        <end position="104"/>
    </location>
</feature>
<organism evidence="3 4">
    <name type="scientific">Tilletia indica</name>
    <dbReference type="NCBI Taxonomy" id="43049"/>
    <lineage>
        <taxon>Eukaryota</taxon>
        <taxon>Fungi</taxon>
        <taxon>Dikarya</taxon>
        <taxon>Basidiomycota</taxon>
        <taxon>Ustilaginomycotina</taxon>
        <taxon>Exobasidiomycetes</taxon>
        <taxon>Tilletiales</taxon>
        <taxon>Tilletiaceae</taxon>
        <taxon>Tilletia</taxon>
    </lineage>
</organism>
<dbReference type="Gene3D" id="1.10.1520.10">
    <property type="entry name" value="Ribonuclease III domain"/>
    <property type="match status" value="1"/>
</dbReference>
<gene>
    <name evidence="3" type="ORF">A4X13_0g5488</name>
</gene>
<reference evidence="3" key="2">
    <citation type="journal article" date="2019" name="IMA Fungus">
        <title>Genome sequencing and comparison of five Tilletia species to identify candidate genes for the detection of regulated species infecting wheat.</title>
        <authorList>
            <person name="Nguyen H.D.T."/>
            <person name="Sultana T."/>
            <person name="Kesanakurti P."/>
            <person name="Hambleton S."/>
        </authorList>
    </citation>
    <scope>NUCLEOTIDE SEQUENCE</scope>
    <source>
        <strain evidence="3">DAOMC 236416</strain>
    </source>
</reference>